<evidence type="ECO:0000259" key="2">
    <source>
        <dbReference type="Pfam" id="PF06350"/>
    </source>
</evidence>
<dbReference type="GO" id="GO:0004806">
    <property type="term" value="F:triacylglycerol lipase activity"/>
    <property type="evidence" value="ECO:0007669"/>
    <property type="project" value="TreeGrafter"/>
</dbReference>
<feature type="compositionally biased region" description="Polar residues" evidence="1">
    <location>
        <begin position="634"/>
        <end position="646"/>
    </location>
</feature>
<reference evidence="4 5" key="1">
    <citation type="journal article" date="2019" name="J. Hered.">
        <title>An Improved Genome Assembly for Drosophila navojoa, the Basal Species in the mojavensis Cluster.</title>
        <authorList>
            <person name="Vanderlinde T."/>
            <person name="Dupim E.G."/>
            <person name="Nazario-Yepiz N.O."/>
            <person name="Carvalho A.B."/>
        </authorList>
    </citation>
    <scope>NUCLEOTIDE SEQUENCE [LARGE SCALE GENOMIC DNA]</scope>
    <source>
        <strain evidence="4">Navoj_Jal97</strain>
        <tissue evidence="4">Whole organism</tissue>
    </source>
</reference>
<dbReference type="GO" id="GO:0008203">
    <property type="term" value="P:cholesterol metabolic process"/>
    <property type="evidence" value="ECO:0007669"/>
    <property type="project" value="InterPro"/>
</dbReference>
<dbReference type="Pfam" id="PF07859">
    <property type="entry name" value="Abhydrolase_3"/>
    <property type="match status" value="2"/>
</dbReference>
<dbReference type="Pfam" id="PF06350">
    <property type="entry name" value="HSL_N"/>
    <property type="match status" value="1"/>
</dbReference>
<evidence type="ECO:0000259" key="3">
    <source>
        <dbReference type="Pfam" id="PF07859"/>
    </source>
</evidence>
<dbReference type="GO" id="GO:0005829">
    <property type="term" value="C:cytosol"/>
    <property type="evidence" value="ECO:0007669"/>
    <property type="project" value="TreeGrafter"/>
</dbReference>
<dbReference type="InterPro" id="IPR029058">
    <property type="entry name" value="AB_hydrolase_fold"/>
</dbReference>
<proteinExistence type="predicted"/>
<feature type="domain" description="Alpha/beta hydrolase fold-3" evidence="3">
    <location>
        <begin position="784"/>
        <end position="845"/>
    </location>
</feature>
<comment type="caution">
    <text evidence="4">The sequence shown here is derived from an EMBL/GenBank/DDBJ whole genome shotgun (WGS) entry which is preliminary data.</text>
</comment>
<organism evidence="4 5">
    <name type="scientific">Drosophila navojoa</name>
    <name type="common">Fruit fly</name>
    <dbReference type="NCBI Taxonomy" id="7232"/>
    <lineage>
        <taxon>Eukaryota</taxon>
        <taxon>Metazoa</taxon>
        <taxon>Ecdysozoa</taxon>
        <taxon>Arthropoda</taxon>
        <taxon>Hexapoda</taxon>
        <taxon>Insecta</taxon>
        <taxon>Pterygota</taxon>
        <taxon>Neoptera</taxon>
        <taxon>Endopterygota</taxon>
        <taxon>Diptera</taxon>
        <taxon>Brachycera</taxon>
        <taxon>Muscomorpha</taxon>
        <taxon>Ephydroidea</taxon>
        <taxon>Drosophilidae</taxon>
        <taxon>Drosophila</taxon>
    </lineage>
</organism>
<gene>
    <name evidence="4" type="ORF">AWZ03_004258</name>
</gene>
<name>A0A484BMW9_DRONA</name>
<dbReference type="STRING" id="7232.A0A484BMW9"/>
<dbReference type="AlphaFoldDB" id="A0A484BMW9"/>
<dbReference type="GO" id="GO:0004771">
    <property type="term" value="F:sterol ester esterase activity"/>
    <property type="evidence" value="ECO:0007669"/>
    <property type="project" value="TreeGrafter"/>
</dbReference>
<dbReference type="InterPro" id="IPR013094">
    <property type="entry name" value="AB_hydrolase_3"/>
</dbReference>
<feature type="compositionally biased region" description="Low complexity" evidence="1">
    <location>
        <begin position="884"/>
        <end position="898"/>
    </location>
</feature>
<dbReference type="EMBL" id="LSRL02000024">
    <property type="protein sequence ID" value="TDG49390.1"/>
    <property type="molecule type" value="Genomic_DNA"/>
</dbReference>
<feature type="region of interest" description="Disordered" evidence="1">
    <location>
        <begin position="875"/>
        <end position="898"/>
    </location>
</feature>
<dbReference type="GO" id="GO:0019433">
    <property type="term" value="P:triglyceride catabolic process"/>
    <property type="evidence" value="ECO:0007669"/>
    <property type="project" value="TreeGrafter"/>
</dbReference>
<dbReference type="PANTHER" id="PTHR23025:SF3">
    <property type="entry name" value="HORMONE-SENSITIVE LIPASE"/>
    <property type="match status" value="1"/>
</dbReference>
<dbReference type="InterPro" id="IPR010468">
    <property type="entry name" value="HSL_N"/>
</dbReference>
<evidence type="ECO:0000313" key="4">
    <source>
        <dbReference type="EMBL" id="TDG49390.1"/>
    </source>
</evidence>
<feature type="domain" description="Alpha/beta hydrolase fold-3" evidence="3">
    <location>
        <begin position="411"/>
        <end position="562"/>
    </location>
</feature>
<sequence>MTDLGKPAISAMIAAEASELSNHSPKPNAHFEHNIKLARSKEELNGKVIVAQPVPATPTVPADLKPTYLKLYTNCQDHAAYFAKDHTEYGQRLHAAHIAWQDFIVLANRLVLQIEAFAHEYDFDESTPGNGYRSFIYVTNACIDHGLGICQHLLATRATLFFRKKFYMKEVEACSQLLCSICTCLQYLLILRQWSMNTGDLLGSGRHTAEQLFELGDTINQYCFYGRCLGFQYGDSIRGVLRFLGIGMASYSETYYSQTDNSSSSLLKTTRSLWSSGKYLMNPELRARRIVNISQNAKIDFCKSFWFLAESELMHKLPSIVGSSIKVNRIIELPAEPLRLPARVQQPVNGADNDNDNEVQFVDIPVPSSHLGPGLPVSVRLLSAKRRAGMLGEGRYRGWRRPSAPSKSILFHCHGGGFVAQSSKSHELYLRDWAVALDVPILSVDYSLAPEAPFPRALEEVYYAYCWLLNNAQHLGTTAERVICAGDSAGANLSIGLALKCIEQNVRVPDGLFLAYCPTLVSFVPSPARLLCLMDPLLPFGFMMRCLRAYAAPSNEKMQEKHLEQLEEKCNAEAEARVGEVEKLALSINSSRRTSTAKSPLTPLEPLNRSDEDESSDTFASASYHSQTVERTDLPSTDNSDNSSCVSFEDDSQPIEHYPVDISAEIPNDAESAAYIDNFLDKYLIDTATIEATEDNTTAPPPLPLANGVNKSNSEENIIIETGREIIVDTLPGRLQEAVNNIINRCTQSYEIQNTTTSGQQDVRNLDALIARSPSEEFAFEVPKDPFLSPYWASDEWLSQLPETRILTLNMDPCLDDCVMLAKKLKRLGGQVHLQILEGLPHGFLNFTMLSNEAMDGSKLCIKSLQALLQASKDNNDDSTAYDATSSPSACSAASPAP</sequence>
<dbReference type="Gene3D" id="3.40.50.1820">
    <property type="entry name" value="alpha/beta hydrolase"/>
    <property type="match status" value="2"/>
</dbReference>
<protein>
    <recommendedName>
        <fullName evidence="6">Hormone-sensitive lipase</fullName>
    </recommendedName>
</protein>
<feature type="region of interest" description="Disordered" evidence="1">
    <location>
        <begin position="592"/>
        <end position="653"/>
    </location>
</feature>
<accession>A0A484BMW9</accession>
<evidence type="ECO:0008006" key="6">
    <source>
        <dbReference type="Google" id="ProtNLM"/>
    </source>
</evidence>
<feature type="domain" description="Hormone-sensitive lipase N-terminal" evidence="2">
    <location>
        <begin position="70"/>
        <end position="390"/>
    </location>
</feature>
<evidence type="ECO:0000256" key="1">
    <source>
        <dbReference type="SAM" id="MobiDB-lite"/>
    </source>
</evidence>
<dbReference type="Proteomes" id="UP000295192">
    <property type="component" value="Unassembled WGS sequence"/>
</dbReference>
<dbReference type="SUPFAM" id="SSF53474">
    <property type="entry name" value="alpha/beta-Hydrolases"/>
    <property type="match status" value="1"/>
</dbReference>
<dbReference type="PANTHER" id="PTHR23025">
    <property type="entry name" value="TRIACYLGLYCEROL LIPASE"/>
    <property type="match status" value="1"/>
</dbReference>
<dbReference type="OrthoDB" id="408631at2759"/>
<dbReference type="OMA" id="FAACQDH"/>
<evidence type="ECO:0000313" key="5">
    <source>
        <dbReference type="Proteomes" id="UP000295192"/>
    </source>
</evidence>
<keyword evidence="5" id="KW-1185">Reference proteome</keyword>
<feature type="compositionally biased region" description="Polar residues" evidence="1">
    <location>
        <begin position="617"/>
        <end position="627"/>
    </location>
</feature>